<evidence type="ECO:0000313" key="7">
    <source>
        <dbReference type="Proteomes" id="UP000284434"/>
    </source>
</evidence>
<feature type="region of interest" description="Disordered" evidence="1">
    <location>
        <begin position="198"/>
        <end position="222"/>
    </location>
</feature>
<organism evidence="4 6">
    <name type="scientific">Odoribacter splanchnicus</name>
    <dbReference type="NCBI Taxonomy" id="28118"/>
    <lineage>
        <taxon>Bacteria</taxon>
        <taxon>Pseudomonadati</taxon>
        <taxon>Bacteroidota</taxon>
        <taxon>Bacteroidia</taxon>
        <taxon>Bacteroidales</taxon>
        <taxon>Odoribacteraceae</taxon>
        <taxon>Odoribacter</taxon>
    </lineage>
</organism>
<keyword evidence="2" id="KW-0472">Membrane</keyword>
<keyword evidence="2" id="KW-1133">Transmembrane helix</keyword>
<reference evidence="6 7" key="1">
    <citation type="submission" date="2018-08" db="EMBL/GenBank/DDBJ databases">
        <title>A genome reference for cultivated species of the human gut microbiota.</title>
        <authorList>
            <person name="Zou Y."/>
            <person name="Xue W."/>
            <person name="Luo G."/>
        </authorList>
    </citation>
    <scope>NUCLEOTIDE SEQUENCE [LARGE SCALE GENOMIC DNA]</scope>
    <source>
        <strain evidence="4 6">AF14-6AC</strain>
        <strain evidence="5 7">OF03-11</strain>
    </source>
</reference>
<dbReference type="Proteomes" id="UP000284434">
    <property type="component" value="Unassembled WGS sequence"/>
</dbReference>
<dbReference type="Proteomes" id="UP000283426">
    <property type="component" value="Unassembled WGS sequence"/>
</dbReference>
<evidence type="ECO:0000256" key="1">
    <source>
        <dbReference type="SAM" id="MobiDB-lite"/>
    </source>
</evidence>
<name>A0A3D4ZE52_9BACT</name>
<dbReference type="EMBL" id="JAKNDN010000030">
    <property type="protein sequence ID" value="MCG4961114.1"/>
    <property type="molecule type" value="Genomic_DNA"/>
</dbReference>
<reference evidence="3" key="2">
    <citation type="submission" date="2022-01" db="EMBL/GenBank/DDBJ databases">
        <title>Collection of gut derived symbiotic bacterial strains cultured from healthy donors.</title>
        <authorList>
            <person name="Lin H."/>
            <person name="Kohout C."/>
            <person name="Waligurski E."/>
            <person name="Pamer E.G."/>
        </authorList>
    </citation>
    <scope>NUCLEOTIDE SEQUENCE</scope>
    <source>
        <strain evidence="3">DFI.1.149</strain>
    </source>
</reference>
<dbReference type="AlphaFoldDB" id="A0A3D4ZE52"/>
<feature type="transmembrane region" description="Helical" evidence="2">
    <location>
        <begin position="12"/>
        <end position="31"/>
    </location>
</feature>
<dbReference type="EMBL" id="QRYW01000041">
    <property type="protein sequence ID" value="RGV20319.1"/>
    <property type="molecule type" value="Genomic_DNA"/>
</dbReference>
<gene>
    <name evidence="4" type="ORF">DWW24_16490</name>
    <name evidence="5" type="ORF">DXA53_14495</name>
    <name evidence="3" type="ORF">L0P03_14840</name>
</gene>
<protein>
    <submittedName>
        <fullName evidence="4">Uncharacterized protein</fullName>
    </submittedName>
</protein>
<dbReference type="EMBL" id="QSCO01000021">
    <property type="protein sequence ID" value="RGY04912.1"/>
    <property type="molecule type" value="Genomic_DNA"/>
</dbReference>
<proteinExistence type="predicted"/>
<evidence type="ECO:0000256" key="2">
    <source>
        <dbReference type="SAM" id="Phobius"/>
    </source>
</evidence>
<keyword evidence="2" id="KW-0812">Transmembrane</keyword>
<dbReference type="GeneID" id="61275344"/>
<evidence type="ECO:0000313" key="4">
    <source>
        <dbReference type="EMBL" id="RGV20319.1"/>
    </source>
</evidence>
<dbReference type="Proteomes" id="UP001199750">
    <property type="component" value="Unassembled WGS sequence"/>
</dbReference>
<comment type="caution">
    <text evidence="4">The sequence shown here is derived from an EMBL/GenBank/DDBJ whole genome shotgun (WGS) entry which is preliminary data.</text>
</comment>
<dbReference type="RefSeq" id="WP_041556694.1">
    <property type="nucleotide sequence ID" value="NZ_JADMSC010000002.1"/>
</dbReference>
<evidence type="ECO:0000313" key="5">
    <source>
        <dbReference type="EMBL" id="RGY04912.1"/>
    </source>
</evidence>
<evidence type="ECO:0000313" key="3">
    <source>
        <dbReference type="EMBL" id="MCG4961114.1"/>
    </source>
</evidence>
<sequence>MKLHVIFRLATSLYRSCFVYVFVLLCLAGFLNSCEREVLKGDEKIVQVEPATWQEQIKYAQNRNRIGTETYNSDRPCLLNYTYKGTIESETERQKLLEELFADTTMVVWYKDFWHFEILSLKEAKEKAKVSGGEPYVLIEEQLRTGICIGMEMVDLKWLYKGKTYHSTAIVSNEHGGFVYEHIGYRVIDAEEGSFQEDDYSEMNSLRTKTSSEGDGSDPNPGGGSDIILRFTKMNSVKNAAGMVVATYNITVRSVFNSAGILIDRNLNATHSAAYGFTCTADVRTVSGTLYSSKYHEFAWGYSYGSGVSVSLGWNGSGFTISGGGQGATGTEIHRP</sequence>
<feature type="compositionally biased region" description="Low complexity" evidence="1">
    <location>
        <begin position="211"/>
        <end position="220"/>
    </location>
</feature>
<evidence type="ECO:0000313" key="6">
    <source>
        <dbReference type="Proteomes" id="UP000283426"/>
    </source>
</evidence>
<accession>A0A3D4ZE52</accession>